<evidence type="ECO:0000313" key="4">
    <source>
        <dbReference type="RefSeq" id="XP_006818635.1"/>
    </source>
</evidence>
<sequence length="696" mass="79211">MRLFDRDTWNVTACKRIRLSSIKDQEQTSAHRDAVKREMTSATSQNIGEVIQPEVKKDAITSAFKVMYFLAKRRIPHTTNFEPVLNLLSQLGMSVKADLHVSKSVTYCSERSMHEMIIILSSVLEDKTINELKQSEFYSIMLDETTDVSVGEQLTLNCRYLDSTGHLRVKFLKMVEPLKPDADNIHTVTLNAENITRHVTTYFRENELDYEKLVGVGTDGAAVMTAIFFKNSVRGKYIDTLITNIEQRFPDKDSGILGHFSIFNPDSLRRDSSTTYGNADVRELSRHFLQREEQPDITADAIFEIPVTMGQEFIVVKCFSCTVFQVQQVKKAKKWNCKMCGSKQSLKKIYGQGSGADCRKHVQKLNMMRGEMENEEDREEFVDGNTLNADVQIQNNKDEDELSYDDSKWSQFVDDDEDKNGQKNGNHGDDDDEATCTMDRKHFNTVRRENHKKWKKRRLQSNSGNDSCNNIGYKKQKFENCERSSVSRKQQGAALQGQTGHSFLENSAPGSTYHRKSSPKATRHDTGSTVNSTSKWDTFLSPDDQESDADPHDDNACQNESSNIATTYRNDFTSHTQNNPSPESHSIENKMDQVVTVENVSNDIKQHDRQTDNTQTASKWGIFISPSSHGDTSELDAGKDQTATLDRNKKTNFVQIALTRTRISEKPTQISTNFRFNKNNNRFTVEDDIDDILDGI</sequence>
<proteinExistence type="predicted"/>
<dbReference type="InterPro" id="IPR049472">
    <property type="entry name" value="MRNIP_N"/>
</dbReference>
<accession>A0ABM0MF44</accession>
<dbReference type="Pfam" id="PF15749">
    <property type="entry name" value="MRNIP"/>
    <property type="match status" value="1"/>
</dbReference>
<feature type="compositionally biased region" description="Polar residues" evidence="1">
    <location>
        <begin position="496"/>
        <end position="510"/>
    </location>
</feature>
<evidence type="ECO:0000259" key="2">
    <source>
        <dbReference type="Pfam" id="PF15749"/>
    </source>
</evidence>
<feature type="region of interest" description="Disordered" evidence="1">
    <location>
        <begin position="411"/>
        <end position="559"/>
    </location>
</feature>
<dbReference type="RefSeq" id="XP_006818635.1">
    <property type="nucleotide sequence ID" value="XM_006818572.1"/>
</dbReference>
<dbReference type="InterPro" id="IPR032739">
    <property type="entry name" value="MRNIP"/>
</dbReference>
<dbReference type="GeneID" id="102801830"/>
<feature type="compositionally biased region" description="Polar residues" evidence="1">
    <location>
        <begin position="460"/>
        <end position="470"/>
    </location>
</feature>
<protein>
    <submittedName>
        <fullName evidence="4">Uncharacterized protein LOC102801830</fullName>
    </submittedName>
</protein>
<feature type="domain" description="MRN complex-interacting protein N-terminal" evidence="2">
    <location>
        <begin position="315"/>
        <end position="412"/>
    </location>
</feature>
<feature type="compositionally biased region" description="Basic residues" evidence="1">
    <location>
        <begin position="449"/>
        <end position="459"/>
    </location>
</feature>
<evidence type="ECO:0000256" key="1">
    <source>
        <dbReference type="SAM" id="MobiDB-lite"/>
    </source>
</evidence>
<dbReference type="PANTHER" id="PTHR15863">
    <property type="entry name" value="MRN COMPLEX-INTERACTING PROTEIN"/>
    <property type="match status" value="1"/>
</dbReference>
<feature type="compositionally biased region" description="Basic and acidic residues" evidence="1">
    <location>
        <begin position="438"/>
        <end position="448"/>
    </location>
</feature>
<name>A0ABM0MF44_SACKO</name>
<feature type="compositionally biased region" description="Polar residues" evidence="1">
    <location>
        <begin position="527"/>
        <end position="536"/>
    </location>
</feature>
<organism evidence="3 4">
    <name type="scientific">Saccoglossus kowalevskii</name>
    <name type="common">Acorn worm</name>
    <dbReference type="NCBI Taxonomy" id="10224"/>
    <lineage>
        <taxon>Eukaryota</taxon>
        <taxon>Metazoa</taxon>
        <taxon>Hemichordata</taxon>
        <taxon>Enteropneusta</taxon>
        <taxon>Harrimaniidae</taxon>
        <taxon>Saccoglossus</taxon>
    </lineage>
</organism>
<gene>
    <name evidence="4" type="primary">LOC102801830</name>
</gene>
<dbReference type="PANTHER" id="PTHR15863:SF2">
    <property type="entry name" value="MRN COMPLEX-INTERACTING PROTEIN"/>
    <property type="match status" value="1"/>
</dbReference>
<reference evidence="4" key="1">
    <citation type="submission" date="2025-08" db="UniProtKB">
        <authorList>
            <consortium name="RefSeq"/>
        </authorList>
    </citation>
    <scope>IDENTIFICATION</scope>
    <source>
        <tissue evidence="4">Testes</tissue>
    </source>
</reference>
<dbReference type="Proteomes" id="UP000694865">
    <property type="component" value="Unplaced"/>
</dbReference>
<evidence type="ECO:0000313" key="3">
    <source>
        <dbReference type="Proteomes" id="UP000694865"/>
    </source>
</evidence>
<keyword evidence="3" id="KW-1185">Reference proteome</keyword>